<proteinExistence type="predicted"/>
<accession>A0AAW1TF08</accession>
<reference evidence="1 2" key="1">
    <citation type="journal article" date="2024" name="Nat. Commun.">
        <title>Phylogenomics reveals the evolutionary origins of lichenization in chlorophyte algae.</title>
        <authorList>
            <person name="Puginier C."/>
            <person name="Libourel C."/>
            <person name="Otte J."/>
            <person name="Skaloud P."/>
            <person name="Haon M."/>
            <person name="Grisel S."/>
            <person name="Petersen M."/>
            <person name="Berrin J.G."/>
            <person name="Delaux P.M."/>
            <person name="Dal Grande F."/>
            <person name="Keller J."/>
        </authorList>
    </citation>
    <scope>NUCLEOTIDE SEQUENCE [LARGE SCALE GENOMIC DNA]</scope>
    <source>
        <strain evidence="1 2">SAG 2523</strain>
    </source>
</reference>
<dbReference type="AlphaFoldDB" id="A0AAW1TF08"/>
<comment type="caution">
    <text evidence="1">The sequence shown here is derived from an EMBL/GenBank/DDBJ whole genome shotgun (WGS) entry which is preliminary data.</text>
</comment>
<sequence>MMDQAEAPAVRATSSSSADCLVCCENVMNVEMPMAHGAIVHRLQREPVPAVAFQPAAASLGPGTQASAPVSVPPAVGFELTALTPLATHAGEERPRLATHMRFQEQILTCLAGKQLQFAFRMHSRTKGYCRARTPASNGTVQLMGWTSAYNFTQQ</sequence>
<name>A0AAW1TF08_9CHLO</name>
<dbReference type="Proteomes" id="UP001485043">
    <property type="component" value="Unassembled WGS sequence"/>
</dbReference>
<evidence type="ECO:0000313" key="1">
    <source>
        <dbReference type="EMBL" id="KAK9867420.1"/>
    </source>
</evidence>
<keyword evidence="2" id="KW-1185">Reference proteome</keyword>
<gene>
    <name evidence="1" type="ORF">WJX84_005370</name>
</gene>
<protein>
    <submittedName>
        <fullName evidence="1">Uncharacterized protein</fullName>
    </submittedName>
</protein>
<evidence type="ECO:0000313" key="2">
    <source>
        <dbReference type="Proteomes" id="UP001485043"/>
    </source>
</evidence>
<organism evidence="1 2">
    <name type="scientific">Apatococcus fuscideae</name>
    <dbReference type="NCBI Taxonomy" id="2026836"/>
    <lineage>
        <taxon>Eukaryota</taxon>
        <taxon>Viridiplantae</taxon>
        <taxon>Chlorophyta</taxon>
        <taxon>core chlorophytes</taxon>
        <taxon>Trebouxiophyceae</taxon>
        <taxon>Chlorellales</taxon>
        <taxon>Chlorellaceae</taxon>
        <taxon>Apatococcus</taxon>
    </lineage>
</organism>
<dbReference type="EMBL" id="JALJOV010000088">
    <property type="protein sequence ID" value="KAK9867420.1"/>
    <property type="molecule type" value="Genomic_DNA"/>
</dbReference>